<accession>A6K5Q3</accession>
<dbReference type="EMBL" id="CH474022">
    <property type="protein sequence ID" value="EDL99473.1"/>
    <property type="molecule type" value="Genomic_DNA"/>
</dbReference>
<name>A6K5Q3_RAT</name>
<sequence length="87" mass="9658">MFREVTYTYKKHDSSDRVPAVLRAAACLPGAEAVVGCVHGLPLGGHADDRGVWMYFTRSLKTHLLKLPVKMVPCFEEFREATCSSDS</sequence>
<protein>
    <submittedName>
        <fullName evidence="1">Leucine rich repeat containing 8 family, member C</fullName>
    </submittedName>
</protein>
<dbReference type="Proteomes" id="UP000234681">
    <property type="component" value="Chromosome 14"/>
</dbReference>
<evidence type="ECO:0000313" key="1">
    <source>
        <dbReference type="EMBL" id="EDL99473.1"/>
    </source>
</evidence>
<proteinExistence type="predicted"/>
<dbReference type="AlphaFoldDB" id="A6K5Q3"/>
<organism evidence="1 2">
    <name type="scientific">Rattus norvegicus</name>
    <name type="common">Rat</name>
    <dbReference type="NCBI Taxonomy" id="10116"/>
    <lineage>
        <taxon>Eukaryota</taxon>
        <taxon>Metazoa</taxon>
        <taxon>Chordata</taxon>
        <taxon>Craniata</taxon>
        <taxon>Vertebrata</taxon>
        <taxon>Euteleostomi</taxon>
        <taxon>Mammalia</taxon>
        <taxon>Eutheria</taxon>
        <taxon>Euarchontoglires</taxon>
        <taxon>Glires</taxon>
        <taxon>Rodentia</taxon>
        <taxon>Myomorpha</taxon>
        <taxon>Muroidea</taxon>
        <taxon>Muridae</taxon>
        <taxon>Murinae</taxon>
        <taxon>Rattus</taxon>
    </lineage>
</organism>
<evidence type="ECO:0000313" key="3">
    <source>
        <dbReference type="RGD" id="1306585"/>
    </source>
</evidence>
<reference evidence="2" key="1">
    <citation type="submission" date="2005-09" db="EMBL/GenBank/DDBJ databases">
        <authorList>
            <person name="Mural R.J."/>
            <person name="Li P.W."/>
            <person name="Adams M.D."/>
            <person name="Amanatides P.G."/>
            <person name="Baden-Tillson H."/>
            <person name="Barnstead M."/>
            <person name="Chin S.H."/>
            <person name="Dew I."/>
            <person name="Evans C.A."/>
            <person name="Ferriera S."/>
            <person name="Flanigan M."/>
            <person name="Fosler C."/>
            <person name="Glodek A."/>
            <person name="Gu Z."/>
            <person name="Holt R.A."/>
            <person name="Jennings D."/>
            <person name="Kraft C.L."/>
            <person name="Lu F."/>
            <person name="Nguyen T."/>
            <person name="Nusskern D.R."/>
            <person name="Pfannkoch C.M."/>
            <person name="Sitter C."/>
            <person name="Sutton G.G."/>
            <person name="Venter J.C."/>
            <person name="Wang Z."/>
            <person name="Woodage T."/>
            <person name="Zheng X.H."/>
            <person name="Zhong F."/>
        </authorList>
    </citation>
    <scope>NUCLEOTIDE SEQUENCE [LARGE SCALE GENOMIC DNA]</scope>
    <source>
        <strain>BN</strain>
        <strain evidence="2">Sprague-Dawley</strain>
    </source>
</reference>
<dbReference type="RGD" id="1306585">
    <property type="gene designation" value="Lrrc8c"/>
</dbReference>
<gene>
    <name evidence="1 3" type="primary">Lrrc8c</name>
    <name evidence="1" type="ORF">rCG_37935</name>
</gene>
<evidence type="ECO:0000313" key="2">
    <source>
        <dbReference type="Proteomes" id="UP000234681"/>
    </source>
</evidence>